<dbReference type="InterPro" id="IPR039424">
    <property type="entry name" value="SBP_5"/>
</dbReference>
<dbReference type="GO" id="GO:1904680">
    <property type="term" value="F:peptide transmembrane transporter activity"/>
    <property type="evidence" value="ECO:0007669"/>
    <property type="project" value="TreeGrafter"/>
</dbReference>
<evidence type="ECO:0000256" key="1">
    <source>
        <dbReference type="ARBA" id="ARBA00004418"/>
    </source>
</evidence>
<name>A0A926P2B0_9HYPH</name>
<dbReference type="InterPro" id="IPR006311">
    <property type="entry name" value="TAT_signal"/>
</dbReference>
<dbReference type="AlphaFoldDB" id="A0A926P2B0"/>
<proteinExistence type="inferred from homology"/>
<dbReference type="GO" id="GO:0042884">
    <property type="term" value="P:microcin transport"/>
    <property type="evidence" value="ECO:0007669"/>
    <property type="project" value="TreeGrafter"/>
</dbReference>
<dbReference type="Gene3D" id="3.10.105.10">
    <property type="entry name" value="Dipeptide-binding Protein, Domain 3"/>
    <property type="match status" value="1"/>
</dbReference>
<dbReference type="Proteomes" id="UP000598467">
    <property type="component" value="Unassembled WGS sequence"/>
</dbReference>
<dbReference type="SUPFAM" id="SSF53850">
    <property type="entry name" value="Periplasmic binding protein-like II"/>
    <property type="match status" value="1"/>
</dbReference>
<dbReference type="InterPro" id="IPR000914">
    <property type="entry name" value="SBP_5_dom"/>
</dbReference>
<dbReference type="PANTHER" id="PTHR30290:SF64">
    <property type="entry name" value="ABC TRANSPORTER PERIPLASMIC BINDING PROTEIN"/>
    <property type="match status" value="1"/>
</dbReference>
<dbReference type="GO" id="GO:0043190">
    <property type="term" value="C:ATP-binding cassette (ABC) transporter complex"/>
    <property type="evidence" value="ECO:0007669"/>
    <property type="project" value="InterPro"/>
</dbReference>
<comment type="similarity">
    <text evidence="2">Belongs to the bacterial solute-binding protein 5 family.</text>
</comment>
<dbReference type="Gene3D" id="3.40.190.10">
    <property type="entry name" value="Periplasmic binding protein-like II"/>
    <property type="match status" value="1"/>
</dbReference>
<dbReference type="PIRSF" id="PIRSF002741">
    <property type="entry name" value="MppA"/>
    <property type="match status" value="1"/>
</dbReference>
<dbReference type="InterPro" id="IPR030678">
    <property type="entry name" value="Peptide/Ni-bd"/>
</dbReference>
<organism evidence="5 6">
    <name type="scientific">Roseibium aggregatum</name>
    <dbReference type="NCBI Taxonomy" id="187304"/>
    <lineage>
        <taxon>Bacteria</taxon>
        <taxon>Pseudomonadati</taxon>
        <taxon>Pseudomonadota</taxon>
        <taxon>Alphaproteobacteria</taxon>
        <taxon>Hyphomicrobiales</taxon>
        <taxon>Stappiaceae</taxon>
        <taxon>Roseibium</taxon>
    </lineage>
</organism>
<dbReference type="PANTHER" id="PTHR30290">
    <property type="entry name" value="PERIPLASMIC BINDING COMPONENT OF ABC TRANSPORTER"/>
    <property type="match status" value="1"/>
</dbReference>
<comment type="caution">
    <text evidence="5">The sequence shown here is derived from an EMBL/GenBank/DDBJ whole genome shotgun (WGS) entry which is preliminary data.</text>
</comment>
<comment type="subcellular location">
    <subcellularLocation>
        <location evidence="1">Periplasm</location>
    </subcellularLocation>
</comment>
<sequence>MVSRRTVLKGAGAAAALYGVPGLMLPAFAADRRHGLSVFGDLKYPPGFSHFAYVNPDAPKGGRINFRPPSWAYNQNVLTYNTFNSYILKGDAPPRMGLCFDTLMVRALDEPDAMYGLLAESVEISEDGNTYVFNLRPEAKFHDDSKLTAEDVAFSLMLLKADGHPQISQTLQEMVDTEARDDTRVAVQFSGKQTRQLPLFVAELPIFSKRYYTDYDFKQSTLTPPLSSGPYKVGDHAVGRYVEYEKVKDYWATNLPVVVGRYNFDVVRIDFFRERQAAFEAFKKGTVTFQEEFTSKIWATSYDFPAVEEGKVVREEIRDNRPAGAQGWYFNTRRDKFKDPRVRKAIGYAFDFEWTNQVLFYGLYTRSASYFENSEMKAEGRPSAGELALLEPFRGQVPADVFEEAPAPPVSDGSGFDRKLLREAARLLSEAGFKRDGSVLNGPDGKPFTIEFLNNTPSFKRIVLPFTKNLERLGIEATFRLVDPAQYQSRLNTFDFDVTTQRVPTGATLSDAIRQLWGSKAASVPGSRNLAGIADPAVDALIEKAIGAETREQMTIAARALDRVLRAGYYAVPHWYNPNHLLAYWDMFGHPEKPPFYDLPVETTWWVDTEKAKKIGKES</sequence>
<protein>
    <submittedName>
        <fullName evidence="5">ABC transporter substrate-binding protein</fullName>
    </submittedName>
</protein>
<evidence type="ECO:0000313" key="5">
    <source>
        <dbReference type="EMBL" id="MBD1548238.1"/>
    </source>
</evidence>
<feature type="domain" description="Solute-binding protein family 5" evidence="4">
    <location>
        <begin position="115"/>
        <end position="520"/>
    </location>
</feature>
<dbReference type="Pfam" id="PF00496">
    <property type="entry name" value="SBP_bac_5"/>
    <property type="match status" value="1"/>
</dbReference>
<keyword evidence="3" id="KW-0732">Signal</keyword>
<dbReference type="RefSeq" id="WP_190292929.1">
    <property type="nucleotide sequence ID" value="NZ_JABFCZ010000021.1"/>
</dbReference>
<gene>
    <name evidence="5" type="ORF">HK439_18395</name>
</gene>
<dbReference type="CDD" id="cd08497">
    <property type="entry name" value="MbnE-like"/>
    <property type="match status" value="1"/>
</dbReference>
<accession>A0A926P2B0</accession>
<evidence type="ECO:0000256" key="3">
    <source>
        <dbReference type="ARBA" id="ARBA00022729"/>
    </source>
</evidence>
<evidence type="ECO:0000259" key="4">
    <source>
        <dbReference type="Pfam" id="PF00496"/>
    </source>
</evidence>
<dbReference type="EMBL" id="JABFCZ010000021">
    <property type="protein sequence ID" value="MBD1548238.1"/>
    <property type="molecule type" value="Genomic_DNA"/>
</dbReference>
<dbReference type="GO" id="GO:0030288">
    <property type="term" value="C:outer membrane-bounded periplasmic space"/>
    <property type="evidence" value="ECO:0007669"/>
    <property type="project" value="TreeGrafter"/>
</dbReference>
<evidence type="ECO:0000256" key="2">
    <source>
        <dbReference type="ARBA" id="ARBA00005695"/>
    </source>
</evidence>
<reference evidence="5" key="1">
    <citation type="submission" date="2020-05" db="EMBL/GenBank/DDBJ databases">
        <title>Identification of trans-AT polyketide cluster in two marine bacteria, producers of a novel glutaramide-containing polyketide sesbanimide D and analogs.</title>
        <authorList>
            <person name="Kacar D."/>
            <person name="Rodriguez P."/>
            <person name="Canedo L."/>
            <person name="Gonzalez E."/>
            <person name="Galan B."/>
            <person name="De La Calle F."/>
            <person name="Garcia J.L."/>
        </authorList>
    </citation>
    <scope>NUCLEOTIDE SEQUENCE</scope>
    <source>
        <strain evidence="5">PHM038</strain>
    </source>
</reference>
<evidence type="ECO:0000313" key="6">
    <source>
        <dbReference type="Proteomes" id="UP000598467"/>
    </source>
</evidence>
<dbReference type="PROSITE" id="PS51318">
    <property type="entry name" value="TAT"/>
    <property type="match status" value="1"/>
</dbReference>
<dbReference type="GO" id="GO:0015833">
    <property type="term" value="P:peptide transport"/>
    <property type="evidence" value="ECO:0007669"/>
    <property type="project" value="TreeGrafter"/>
</dbReference>